<sequence length="255" mass="27579">MYKLVLATALLSTAAAQTLETFDGSRTWSETNDPVSSGVAPVRHRRDPHRSPLTAHRPPSPQVMGGLSQATFKISQGTGVFNGTCKIVPSLQAPGFCSAQSEKTHLRASYPDVSKSKGLELVVRSTTPTFKGFKVAFATKHAKSSSRYTPFGTFKAPFALSSGAREQTVFVPFTDFSWDWSPYTGECDTKDPTGVQHHCCGEGDLEQYCPSSKDLAELTGLELWAEGAEGDFHLEVKSIAAVAAPTLRYNKKVDA</sequence>
<feature type="region of interest" description="Disordered" evidence="2">
    <location>
        <begin position="25"/>
        <end position="64"/>
    </location>
</feature>
<keyword evidence="3" id="KW-0732">Signal</keyword>
<dbReference type="InterPro" id="IPR008979">
    <property type="entry name" value="Galactose-bd-like_sf"/>
</dbReference>
<feature type="chain" id="PRO_5035239125" description="NADH:ubiquinone oxidoreductase intermediate-associated protein 30 domain-containing protein" evidence="3">
    <location>
        <begin position="17"/>
        <end position="255"/>
    </location>
</feature>
<organism evidence="5 6">
    <name type="scientific">Pelagomonas calceolata</name>
    <dbReference type="NCBI Taxonomy" id="35677"/>
    <lineage>
        <taxon>Eukaryota</taxon>
        <taxon>Sar</taxon>
        <taxon>Stramenopiles</taxon>
        <taxon>Ochrophyta</taxon>
        <taxon>Pelagophyceae</taxon>
        <taxon>Pelagomonadales</taxon>
        <taxon>Pelagomonadaceae</taxon>
        <taxon>Pelagomonas</taxon>
    </lineage>
</organism>
<protein>
    <recommendedName>
        <fullName evidence="4">NADH:ubiquinone oxidoreductase intermediate-associated protein 30 domain-containing protein</fullName>
    </recommendedName>
</protein>
<evidence type="ECO:0000256" key="2">
    <source>
        <dbReference type="SAM" id="MobiDB-lite"/>
    </source>
</evidence>
<dbReference type="Proteomes" id="UP000789595">
    <property type="component" value="Unassembled WGS sequence"/>
</dbReference>
<dbReference type="SUPFAM" id="SSF49785">
    <property type="entry name" value="Galactose-binding domain-like"/>
    <property type="match status" value="1"/>
</dbReference>
<dbReference type="AlphaFoldDB" id="A0A8J2SYT0"/>
<dbReference type="Pfam" id="PF08547">
    <property type="entry name" value="CIA30"/>
    <property type="match status" value="1"/>
</dbReference>
<dbReference type="EMBL" id="CAKKNE010000006">
    <property type="protein sequence ID" value="CAH0380021.1"/>
    <property type="molecule type" value="Genomic_DNA"/>
</dbReference>
<name>A0A8J2SYT0_9STRA</name>
<evidence type="ECO:0000313" key="5">
    <source>
        <dbReference type="EMBL" id="CAH0380021.1"/>
    </source>
</evidence>
<evidence type="ECO:0000256" key="3">
    <source>
        <dbReference type="SAM" id="SignalP"/>
    </source>
</evidence>
<accession>A0A8J2SYT0</accession>
<dbReference type="GO" id="GO:0051082">
    <property type="term" value="F:unfolded protein binding"/>
    <property type="evidence" value="ECO:0007669"/>
    <property type="project" value="TreeGrafter"/>
</dbReference>
<feature type="compositionally biased region" description="Polar residues" evidence="2">
    <location>
        <begin position="25"/>
        <end position="35"/>
    </location>
</feature>
<gene>
    <name evidence="5" type="ORF">PECAL_6P16580</name>
</gene>
<comment type="caution">
    <text evidence="5">The sequence shown here is derived from an EMBL/GenBank/DDBJ whole genome shotgun (WGS) entry which is preliminary data.</text>
</comment>
<dbReference type="GO" id="GO:0010257">
    <property type="term" value="P:NADH dehydrogenase complex assembly"/>
    <property type="evidence" value="ECO:0007669"/>
    <property type="project" value="TreeGrafter"/>
</dbReference>
<reference evidence="5" key="1">
    <citation type="submission" date="2021-11" db="EMBL/GenBank/DDBJ databases">
        <authorList>
            <consortium name="Genoscope - CEA"/>
            <person name="William W."/>
        </authorList>
    </citation>
    <scope>NUCLEOTIDE SEQUENCE</scope>
</reference>
<keyword evidence="6" id="KW-1185">Reference proteome</keyword>
<comment type="similarity">
    <text evidence="1">Belongs to the CIA30 family.</text>
</comment>
<feature type="domain" description="NADH:ubiquinone oxidoreductase intermediate-associated protein 30" evidence="4">
    <location>
        <begin position="62"/>
        <end position="177"/>
    </location>
</feature>
<evidence type="ECO:0000259" key="4">
    <source>
        <dbReference type="Pfam" id="PF08547"/>
    </source>
</evidence>
<dbReference type="InterPro" id="IPR039131">
    <property type="entry name" value="NDUFAF1"/>
</dbReference>
<proteinExistence type="inferred from homology"/>
<dbReference type="OrthoDB" id="186162at2759"/>
<dbReference type="PANTHER" id="PTHR13194:SF19">
    <property type="entry name" value="NAD(P)-BINDING ROSSMANN-FOLD SUPERFAMILY PROTEIN"/>
    <property type="match status" value="1"/>
</dbReference>
<evidence type="ECO:0000313" key="6">
    <source>
        <dbReference type="Proteomes" id="UP000789595"/>
    </source>
</evidence>
<evidence type="ECO:0000256" key="1">
    <source>
        <dbReference type="ARBA" id="ARBA00007884"/>
    </source>
</evidence>
<feature type="signal peptide" evidence="3">
    <location>
        <begin position="1"/>
        <end position="16"/>
    </location>
</feature>
<dbReference type="InterPro" id="IPR013857">
    <property type="entry name" value="NADH-UbQ_OxRdtase-assoc_prot30"/>
</dbReference>
<dbReference type="PANTHER" id="PTHR13194">
    <property type="entry name" value="COMPLEX I INTERMEDIATE-ASSOCIATED PROTEIN 30"/>
    <property type="match status" value="1"/>
</dbReference>